<gene>
    <name evidence="1" type="ORF">S12H4_34143</name>
</gene>
<comment type="caution">
    <text evidence="1">The sequence shown here is derived from an EMBL/GenBank/DDBJ whole genome shotgun (WGS) entry which is preliminary data.</text>
</comment>
<reference evidence="1" key="1">
    <citation type="journal article" date="2014" name="Front. Microbiol.">
        <title>High frequency of phylogenetically diverse reductive dehalogenase-homologous genes in deep subseafloor sedimentary metagenomes.</title>
        <authorList>
            <person name="Kawai M."/>
            <person name="Futagami T."/>
            <person name="Toyoda A."/>
            <person name="Takaki Y."/>
            <person name="Nishi S."/>
            <person name="Hori S."/>
            <person name="Arai W."/>
            <person name="Tsubouchi T."/>
            <person name="Morono Y."/>
            <person name="Uchiyama I."/>
            <person name="Ito T."/>
            <person name="Fujiyama A."/>
            <person name="Inagaki F."/>
            <person name="Takami H."/>
        </authorList>
    </citation>
    <scope>NUCLEOTIDE SEQUENCE</scope>
    <source>
        <strain evidence="1">Expedition CK06-06</strain>
    </source>
</reference>
<evidence type="ECO:0000313" key="1">
    <source>
        <dbReference type="EMBL" id="GAI89085.1"/>
    </source>
</evidence>
<accession>X1TNF1</accession>
<dbReference type="AlphaFoldDB" id="X1TNF1"/>
<name>X1TNF1_9ZZZZ</name>
<feature type="non-terminal residue" evidence="1">
    <location>
        <position position="132"/>
    </location>
</feature>
<organism evidence="1">
    <name type="scientific">marine sediment metagenome</name>
    <dbReference type="NCBI Taxonomy" id="412755"/>
    <lineage>
        <taxon>unclassified sequences</taxon>
        <taxon>metagenomes</taxon>
        <taxon>ecological metagenomes</taxon>
    </lineage>
</organism>
<proteinExistence type="predicted"/>
<protein>
    <submittedName>
        <fullName evidence="1">Uncharacterized protein</fullName>
    </submittedName>
</protein>
<sequence length="132" mass="14716">MPIIRSLAGMIRYGGFMPSKALFTAGLRRMTIGTILQHSLVAGIKLPGTTEALGIFRRYGLGIRTSDFGEKYGRVKRRYENVEAWKAAGRVDVPPEGLIGQLARDEGKKFTYTFGRETVDPITGEKKTEYRS</sequence>
<dbReference type="EMBL" id="BARW01020177">
    <property type="protein sequence ID" value="GAI89085.1"/>
    <property type="molecule type" value="Genomic_DNA"/>
</dbReference>